<comment type="caution">
    <text evidence="6">The sequence shown here is derived from an EMBL/GenBank/DDBJ whole genome shotgun (WGS) entry which is preliminary data.</text>
</comment>
<dbReference type="PANTHER" id="PTHR47704:SF1">
    <property type="entry name" value="POTASSIUM TRANSPORTER KIMA"/>
    <property type="match status" value="1"/>
</dbReference>
<dbReference type="PANTHER" id="PTHR47704">
    <property type="entry name" value="POTASSIUM TRANSPORTER KIMA"/>
    <property type="match status" value="1"/>
</dbReference>
<feature type="transmembrane region" description="Helical" evidence="5">
    <location>
        <begin position="177"/>
        <end position="198"/>
    </location>
</feature>
<feature type="transmembrane region" description="Helical" evidence="5">
    <location>
        <begin position="395"/>
        <end position="414"/>
    </location>
</feature>
<dbReference type="Proteomes" id="UP001428817">
    <property type="component" value="Unassembled WGS sequence"/>
</dbReference>
<feature type="transmembrane region" description="Helical" evidence="5">
    <location>
        <begin position="70"/>
        <end position="91"/>
    </location>
</feature>
<feature type="transmembrane region" description="Helical" evidence="5">
    <location>
        <begin position="450"/>
        <end position="468"/>
    </location>
</feature>
<evidence type="ECO:0000313" key="6">
    <source>
        <dbReference type="EMBL" id="GAA5172644.1"/>
    </source>
</evidence>
<reference evidence="7" key="1">
    <citation type="journal article" date="2019" name="Int. J. Syst. Evol. Microbiol.">
        <title>The Global Catalogue of Microorganisms (GCM) 10K type strain sequencing project: providing services to taxonomists for standard genome sequencing and annotation.</title>
        <authorList>
            <consortium name="The Broad Institute Genomics Platform"/>
            <consortium name="The Broad Institute Genome Sequencing Center for Infectious Disease"/>
            <person name="Wu L."/>
            <person name="Ma J."/>
        </authorList>
    </citation>
    <scope>NUCLEOTIDE SEQUENCE [LARGE SCALE GENOMIC DNA]</scope>
    <source>
        <strain evidence="7">JCM 18303</strain>
    </source>
</reference>
<feature type="transmembrane region" description="Helical" evidence="5">
    <location>
        <begin position="218"/>
        <end position="241"/>
    </location>
</feature>
<evidence type="ECO:0000256" key="3">
    <source>
        <dbReference type="ARBA" id="ARBA00022989"/>
    </source>
</evidence>
<dbReference type="InterPro" id="IPR053153">
    <property type="entry name" value="APC_K+_Transporter"/>
</dbReference>
<keyword evidence="4 5" id="KW-0472">Membrane</keyword>
<evidence type="ECO:0000313" key="7">
    <source>
        <dbReference type="Proteomes" id="UP001428817"/>
    </source>
</evidence>
<dbReference type="EMBL" id="BAABJP010000051">
    <property type="protein sequence ID" value="GAA5172644.1"/>
    <property type="molecule type" value="Genomic_DNA"/>
</dbReference>
<keyword evidence="3 5" id="KW-1133">Transmembrane helix</keyword>
<dbReference type="InterPro" id="IPR002293">
    <property type="entry name" value="AA/rel_permease1"/>
</dbReference>
<organism evidence="6 7">
    <name type="scientific">Pseudonocardia eucalypti</name>
    <dbReference type="NCBI Taxonomy" id="648755"/>
    <lineage>
        <taxon>Bacteria</taxon>
        <taxon>Bacillati</taxon>
        <taxon>Actinomycetota</taxon>
        <taxon>Actinomycetes</taxon>
        <taxon>Pseudonocardiales</taxon>
        <taxon>Pseudonocardiaceae</taxon>
        <taxon>Pseudonocardia</taxon>
    </lineage>
</organism>
<name>A0ABP9R892_9PSEU</name>
<evidence type="ECO:0000256" key="2">
    <source>
        <dbReference type="ARBA" id="ARBA00022692"/>
    </source>
</evidence>
<feature type="transmembrane region" description="Helical" evidence="5">
    <location>
        <begin position="426"/>
        <end position="444"/>
    </location>
</feature>
<protein>
    <submittedName>
        <fullName evidence="6">Amino acid permease</fullName>
    </submittedName>
</protein>
<feature type="transmembrane region" description="Helical" evidence="5">
    <location>
        <begin position="370"/>
        <end position="389"/>
    </location>
</feature>
<keyword evidence="7" id="KW-1185">Reference proteome</keyword>
<dbReference type="Pfam" id="PF13520">
    <property type="entry name" value="AA_permease_2"/>
    <property type="match status" value="1"/>
</dbReference>
<evidence type="ECO:0000256" key="4">
    <source>
        <dbReference type="ARBA" id="ARBA00023136"/>
    </source>
</evidence>
<proteinExistence type="predicted"/>
<sequence length="491" mass="50114">MWKAEPMSTRHDRRPDRATGGGAVVGVWGRGLHSRPVLLFAFAFAVMADPVSSVAYAIEAALRALGGELALLVPTMGLVVAVIAVVVANYLQIVGRYPRGGGAAAATGEAFGEGVAFVPIGALIVDFTLTIAISCAAGASALIAYLPALAGWRVVLALGLVAVVAAGTWFGHVGRAVFALLTTGFVVLAAAVLVFGATAHPTAHSSAQPAIPATAAGVASHGPVLAVALAFPVAMALATGVEAPSSAIAQLGQLDDPGRRRFGRVTLWATLLIVATLTLGLAAEAARLGIGVPTAESTQIAELARAVAPYGVFAAFQLVTAMLLLSAASSSFAAGPGLLNALARYRHRDGHHSGILPGWLGRTNHHHTPYWGVVVFALTSAAVVVAAGGLDQELVLFYAVSVFVSFLAGLCAMARFSLTARSWSQLALNLLGALAVVFTLAVNLTRPDAVVSLTAALALAAGLYWAWVRAGRPRGVRDAVANAETETEPAA</sequence>
<accession>A0ABP9R892</accession>
<keyword evidence="2 5" id="KW-0812">Transmembrane</keyword>
<dbReference type="PIRSF" id="PIRSF006060">
    <property type="entry name" value="AA_transporter"/>
    <property type="match status" value="1"/>
</dbReference>
<evidence type="ECO:0000256" key="5">
    <source>
        <dbReference type="SAM" id="Phobius"/>
    </source>
</evidence>
<feature type="transmembrane region" description="Helical" evidence="5">
    <location>
        <begin position="262"/>
        <end position="283"/>
    </location>
</feature>
<gene>
    <name evidence="6" type="ORF">GCM10023321_72810</name>
</gene>
<feature type="transmembrane region" description="Helical" evidence="5">
    <location>
        <begin position="152"/>
        <end position="170"/>
    </location>
</feature>
<feature type="transmembrane region" description="Helical" evidence="5">
    <location>
        <begin position="37"/>
        <end position="58"/>
    </location>
</feature>
<evidence type="ECO:0000256" key="1">
    <source>
        <dbReference type="ARBA" id="ARBA00004141"/>
    </source>
</evidence>
<dbReference type="Gene3D" id="1.20.1740.10">
    <property type="entry name" value="Amino acid/polyamine transporter I"/>
    <property type="match status" value="1"/>
</dbReference>
<comment type="subcellular location">
    <subcellularLocation>
        <location evidence="1">Membrane</location>
        <topology evidence="1">Multi-pass membrane protein</topology>
    </subcellularLocation>
</comment>
<feature type="transmembrane region" description="Helical" evidence="5">
    <location>
        <begin position="312"/>
        <end position="339"/>
    </location>
</feature>